<evidence type="ECO:0000256" key="11">
    <source>
        <dbReference type="ARBA" id="ARBA00023002"/>
    </source>
</evidence>
<dbReference type="Gene3D" id="1.10.630.10">
    <property type="entry name" value="Cytochrome P450"/>
    <property type="match status" value="1"/>
</dbReference>
<evidence type="ECO:0000256" key="3">
    <source>
        <dbReference type="ARBA" id="ARBA00022448"/>
    </source>
</evidence>
<feature type="binding site" description="axial binding residue" evidence="18">
    <location>
        <position position="404"/>
    </location>
    <ligand>
        <name>heme</name>
        <dbReference type="ChEBI" id="CHEBI:30413"/>
    </ligand>
    <ligandPart>
        <name>Fe</name>
        <dbReference type="ChEBI" id="CHEBI:18248"/>
    </ligandPart>
</feature>
<dbReference type="AlphaFoldDB" id="A0A7R8ANA8"/>
<dbReference type="EC" id="1.14.14.1" evidence="17"/>
<dbReference type="InterPro" id="IPR039261">
    <property type="entry name" value="FNR_nucleotide-bd"/>
</dbReference>
<evidence type="ECO:0000256" key="14">
    <source>
        <dbReference type="ARBA" id="ARBA00023268"/>
    </source>
</evidence>
<dbReference type="KEGG" id="apuu:APUU_40062S"/>
<dbReference type="Pfam" id="PF00175">
    <property type="entry name" value="NAD_binding_1"/>
    <property type="match status" value="1"/>
</dbReference>
<evidence type="ECO:0000256" key="9">
    <source>
        <dbReference type="ARBA" id="ARBA00022857"/>
    </source>
</evidence>
<dbReference type="InterPro" id="IPR017972">
    <property type="entry name" value="Cyt_P450_CS"/>
</dbReference>
<dbReference type="Pfam" id="PF00667">
    <property type="entry name" value="FAD_binding_1"/>
    <property type="match status" value="1"/>
</dbReference>
<evidence type="ECO:0000259" key="19">
    <source>
        <dbReference type="PROSITE" id="PS50902"/>
    </source>
</evidence>
<evidence type="ECO:0000256" key="4">
    <source>
        <dbReference type="ARBA" id="ARBA00022617"/>
    </source>
</evidence>
<dbReference type="PROSITE" id="PS00086">
    <property type="entry name" value="CYTOCHROME_P450"/>
    <property type="match status" value="1"/>
</dbReference>
<dbReference type="PIRSF" id="PIRSF000209">
    <property type="entry name" value="Bifunctional_P450_P450R"/>
    <property type="match status" value="1"/>
</dbReference>
<dbReference type="FunFam" id="3.40.50.80:FF:000031">
    <property type="entry name" value="Bifunctional cytochrome P450/NADPH--P450 reductase"/>
    <property type="match status" value="1"/>
</dbReference>
<comment type="similarity">
    <text evidence="2 17">In the N-terminal section; belongs to the cytochrome P450 family.</text>
</comment>
<sequence>MAEIPEPSGLPLLGNIGAIDQEFPLGSMVSLADELGEIYRLRFPGRSVVIVSTHALVDETCDEKRFKKSVNSALLHVRDGVHDGLFTARMGEVNWEIAHRVLMPAFGPLSIRGMFDEMHDIASQLALKWARYGPDESIMVTDDFTRLTLDTLALCSMGYRFNSYYSPVLHPFIEAMGDFLTEAGEKSRRLPLPAAFYRGRDQKFQADIAVLRDTALHVLEARKAGNSDRNDLLDAMLRGIDSKTGLKMTDESIMDNLITFLIAGHETTSGLLSFVFYQLLTHPETYRKAQQEVDEVVGQGVIEVSHLSKLPYINSVLRETLRLNATIPLFTVEAFEDTLLGGKYPVKAGETIVNLLAKSQLDPEIYGDDAADFKPERMSDELFNARHKQYPNAWKPFGNGMRACIGRPFAWQEALLVMAMLLQNFDFSMDSNYNLEYKQTLTIKPKDLYMKAKLRHGLTPTTLERRLAGLATAATQSNAASQADGQPATGVPLTILYGSNSGTCETLARRLAADAPGKGFQVTQFDGLDNGRAALPKGQPVVIVTSSYEGQPPDNAKQFVSWLEGLDQNETPLKDVSFALFGCGNKEWASTFHRIPKLVDGTMEKLGGKRLAELGLTDASSDEMFSTFETWADNSLWPQLVAQNGGDALQKSSSSPAASVEVTVSNSRTQALRQDVGEAMVVETKLLTSEAEQERRKKHLEIRLPEGLTYTAGDYLAILPINPAETVRRAMRHFKLSWDAQIKIAASGPTTALPTDGPVAANDILSTYVELSQPATRKDLRVMADASTDADTQTTLRKFASETYTDEILNKGVSVLDILEKYPAINLPLGAFLLMLPSMRMRQYSISSSPLWNPNHATISISVLDAPSRSREDGHRHLGVATSYLDSLHAGDILQVTVRKSAAGFSMPEEPETTPMICIAAGTGIAPFRGFLQERAALVKQGQKLAPALLFFGCREPGKDDLYRAQLEEWQEQGVVDVRWAFSRATDSSEGCTHVNDRIWHDRQDVVKMWENGAKVFVCGSRGVADSVKESILEIFREEMARRESEGEESSGLGVDSAEKWMEAQRNVRYVMDVFD</sequence>
<dbReference type="PRINTS" id="PR00463">
    <property type="entry name" value="EP450I"/>
</dbReference>
<dbReference type="SUPFAM" id="SSF48264">
    <property type="entry name" value="Cytochrome P450"/>
    <property type="match status" value="1"/>
</dbReference>
<keyword evidence="3 17" id="KW-0813">Transport</keyword>
<dbReference type="PRINTS" id="PR00385">
    <property type="entry name" value="P450"/>
</dbReference>
<keyword evidence="22" id="KW-1185">Reference proteome</keyword>
<dbReference type="InterPro" id="IPR001433">
    <property type="entry name" value="OxRdtase_FAD/NAD-bd"/>
</dbReference>
<evidence type="ECO:0000259" key="20">
    <source>
        <dbReference type="PROSITE" id="PS51384"/>
    </source>
</evidence>
<comment type="cofactor">
    <cofactor evidence="1 17 18">
        <name>heme</name>
        <dbReference type="ChEBI" id="CHEBI:30413"/>
    </cofactor>
</comment>
<reference evidence="21" key="1">
    <citation type="submission" date="2021-01" db="EMBL/GenBank/DDBJ databases">
        <authorList>
            <consortium name="Aspergillus puulaauensis MK2 genome sequencing consortium"/>
            <person name="Kazuki M."/>
            <person name="Futagami T."/>
        </authorList>
    </citation>
    <scope>NUCLEOTIDE SEQUENCE</scope>
    <source>
        <strain evidence="21">MK2</strain>
    </source>
</reference>
<evidence type="ECO:0000313" key="22">
    <source>
        <dbReference type="Proteomes" id="UP000654913"/>
    </source>
</evidence>
<dbReference type="InterPro" id="IPR023173">
    <property type="entry name" value="NADPH_Cyt_P450_Rdtase_alpha"/>
</dbReference>
<dbReference type="SUPFAM" id="SSF52218">
    <property type="entry name" value="Flavoproteins"/>
    <property type="match status" value="1"/>
</dbReference>
<dbReference type="GO" id="GO:0010181">
    <property type="term" value="F:FMN binding"/>
    <property type="evidence" value="ECO:0007669"/>
    <property type="project" value="UniProtKB-UniRule"/>
</dbReference>
<evidence type="ECO:0000256" key="17">
    <source>
        <dbReference type="PIRNR" id="PIRNR000209"/>
    </source>
</evidence>
<dbReference type="InterPro" id="IPR017938">
    <property type="entry name" value="Riboflavin_synthase-like_b-brl"/>
</dbReference>
<dbReference type="Pfam" id="PF00067">
    <property type="entry name" value="p450"/>
    <property type="match status" value="1"/>
</dbReference>
<keyword evidence="13 17" id="KW-0503">Monooxygenase</keyword>
<keyword evidence="9 17" id="KW-0521">NADP</keyword>
<keyword evidence="10 17" id="KW-0249">Electron transport</keyword>
<keyword evidence="8 17" id="KW-0274">FAD</keyword>
<evidence type="ECO:0000256" key="6">
    <source>
        <dbReference type="ARBA" id="ARBA00022643"/>
    </source>
</evidence>
<dbReference type="CDD" id="cd11068">
    <property type="entry name" value="CYP120A1"/>
    <property type="match status" value="1"/>
</dbReference>
<keyword evidence="14" id="KW-0511">Multifunctional enzyme</keyword>
<organism evidence="21 22">
    <name type="scientific">Aspergillus puulaauensis</name>
    <dbReference type="NCBI Taxonomy" id="1220207"/>
    <lineage>
        <taxon>Eukaryota</taxon>
        <taxon>Fungi</taxon>
        <taxon>Dikarya</taxon>
        <taxon>Ascomycota</taxon>
        <taxon>Pezizomycotina</taxon>
        <taxon>Eurotiomycetes</taxon>
        <taxon>Eurotiomycetidae</taxon>
        <taxon>Eurotiales</taxon>
        <taxon>Aspergillaceae</taxon>
        <taxon>Aspergillus</taxon>
    </lineage>
</organism>
<comment type="catalytic activity">
    <reaction evidence="15 17">
        <text>an organic molecule + reduced [NADPH--hemoprotein reductase] + O2 = an alcohol + oxidized [NADPH--hemoprotein reductase] + H2O + H(+)</text>
        <dbReference type="Rhea" id="RHEA:17149"/>
        <dbReference type="Rhea" id="RHEA-COMP:11964"/>
        <dbReference type="Rhea" id="RHEA-COMP:11965"/>
        <dbReference type="ChEBI" id="CHEBI:15377"/>
        <dbReference type="ChEBI" id="CHEBI:15378"/>
        <dbReference type="ChEBI" id="CHEBI:15379"/>
        <dbReference type="ChEBI" id="CHEBI:30879"/>
        <dbReference type="ChEBI" id="CHEBI:57618"/>
        <dbReference type="ChEBI" id="CHEBI:58210"/>
        <dbReference type="ChEBI" id="CHEBI:142491"/>
        <dbReference type="EC" id="1.14.14.1"/>
    </reaction>
</comment>
<dbReference type="FunFam" id="1.20.990.10:FF:000011">
    <property type="entry name" value="Bifunctional cytochrome P450/NADPH--P450 reductase"/>
    <property type="match status" value="1"/>
</dbReference>
<evidence type="ECO:0000256" key="15">
    <source>
        <dbReference type="ARBA" id="ARBA00047827"/>
    </source>
</evidence>
<dbReference type="InterPro" id="IPR003097">
    <property type="entry name" value="CysJ-like_FAD-binding"/>
</dbReference>
<dbReference type="InterPro" id="IPR001128">
    <property type="entry name" value="Cyt_P450"/>
</dbReference>
<keyword evidence="7 17" id="KW-0479">Metal-binding</keyword>
<comment type="cofactor">
    <cofactor evidence="17">
        <name>FAD</name>
        <dbReference type="ChEBI" id="CHEBI:57692"/>
    </cofactor>
    <cofactor evidence="17">
        <name>FMN</name>
        <dbReference type="ChEBI" id="CHEBI:58210"/>
    </cofactor>
</comment>
<evidence type="ECO:0000313" key="21">
    <source>
        <dbReference type="EMBL" id="BCS23618.1"/>
    </source>
</evidence>
<dbReference type="OrthoDB" id="1470350at2759"/>
<dbReference type="Gene3D" id="2.40.30.10">
    <property type="entry name" value="Translation factors"/>
    <property type="match status" value="1"/>
</dbReference>
<accession>A0A7R8ANA8</accession>
<dbReference type="PROSITE" id="PS51384">
    <property type="entry name" value="FAD_FR"/>
    <property type="match status" value="1"/>
</dbReference>
<keyword evidence="5 17" id="KW-0285">Flavoprotein</keyword>
<feature type="domain" description="FAD-binding FR-type" evidence="20">
    <location>
        <begin position="674"/>
        <end position="908"/>
    </location>
</feature>
<dbReference type="InterPro" id="IPR036396">
    <property type="entry name" value="Cyt_P450_sf"/>
</dbReference>
<name>A0A7R8ANA8_9EURO</name>
<dbReference type="InterPro" id="IPR029039">
    <property type="entry name" value="Flavoprotein-like_sf"/>
</dbReference>
<dbReference type="Gene3D" id="3.40.50.80">
    <property type="entry name" value="Nucleotide-binding domain of ferredoxin-NADP reductase (FNR) module"/>
    <property type="match status" value="1"/>
</dbReference>
<dbReference type="EC" id="1.6.2.4" evidence="17"/>
<keyword evidence="12 17" id="KW-0408">Iron</keyword>
<gene>
    <name evidence="21" type="ORF">APUU_40062S</name>
</gene>
<dbReference type="RefSeq" id="XP_041555812.1">
    <property type="nucleotide sequence ID" value="XM_041703092.1"/>
</dbReference>
<evidence type="ECO:0000256" key="18">
    <source>
        <dbReference type="PIRSR" id="PIRSR000209-1"/>
    </source>
</evidence>
<dbReference type="GO" id="GO:0005829">
    <property type="term" value="C:cytosol"/>
    <property type="evidence" value="ECO:0007669"/>
    <property type="project" value="TreeGrafter"/>
</dbReference>
<dbReference type="Gene3D" id="1.20.990.10">
    <property type="entry name" value="NADPH-cytochrome p450 Reductase, Chain A, domain 3"/>
    <property type="match status" value="1"/>
</dbReference>
<comment type="catalytic activity">
    <reaction evidence="16 17">
        <text>2 oxidized [cytochrome P450] + NADPH = 2 reduced [cytochrome P450] + NADP(+) + H(+)</text>
        <dbReference type="Rhea" id="RHEA:24040"/>
        <dbReference type="Rhea" id="RHEA-COMP:14627"/>
        <dbReference type="Rhea" id="RHEA-COMP:14628"/>
        <dbReference type="ChEBI" id="CHEBI:15378"/>
        <dbReference type="ChEBI" id="CHEBI:55376"/>
        <dbReference type="ChEBI" id="CHEBI:57783"/>
        <dbReference type="ChEBI" id="CHEBI:58349"/>
        <dbReference type="ChEBI" id="CHEBI:60344"/>
        <dbReference type="EC" id="1.6.2.4"/>
    </reaction>
</comment>
<evidence type="ECO:0000256" key="13">
    <source>
        <dbReference type="ARBA" id="ARBA00023033"/>
    </source>
</evidence>
<dbReference type="GO" id="GO:0005506">
    <property type="term" value="F:iron ion binding"/>
    <property type="evidence" value="ECO:0007669"/>
    <property type="project" value="UniProtKB-UniRule"/>
</dbReference>
<dbReference type="FunFam" id="1.10.630.10:FF:000040">
    <property type="entry name" value="Bifunctional cytochrome P450/NADPH--P450 reductase"/>
    <property type="match status" value="1"/>
</dbReference>
<feature type="domain" description="Flavodoxin-like" evidence="19">
    <location>
        <begin position="493"/>
        <end position="636"/>
    </location>
</feature>
<dbReference type="GeneID" id="64973623"/>
<dbReference type="InterPro" id="IPR017927">
    <property type="entry name" value="FAD-bd_FR_type"/>
</dbReference>
<dbReference type="InterPro" id="IPR008254">
    <property type="entry name" value="Flavodoxin/NO_synth"/>
</dbReference>
<dbReference type="InterPro" id="IPR023206">
    <property type="entry name" value="Bifunctional_P450_P450_red"/>
</dbReference>
<reference evidence="21" key="2">
    <citation type="submission" date="2021-02" db="EMBL/GenBank/DDBJ databases">
        <title>Aspergillus puulaauensis MK2 genome sequence.</title>
        <authorList>
            <person name="Futagami T."/>
            <person name="Mori K."/>
            <person name="Kadooka C."/>
            <person name="Tanaka T."/>
        </authorList>
    </citation>
    <scope>NUCLEOTIDE SEQUENCE</scope>
    <source>
        <strain evidence="21">MK2</strain>
    </source>
</reference>
<dbReference type="SUPFAM" id="SSF63380">
    <property type="entry name" value="Riboflavin synthase domain-like"/>
    <property type="match status" value="1"/>
</dbReference>
<evidence type="ECO:0000256" key="2">
    <source>
        <dbReference type="ARBA" id="ARBA00010018"/>
    </source>
</evidence>
<dbReference type="GO" id="GO:0070330">
    <property type="term" value="F:aromatase activity"/>
    <property type="evidence" value="ECO:0007669"/>
    <property type="project" value="UniProtKB-UniRule"/>
</dbReference>
<keyword evidence="11 17" id="KW-0560">Oxidoreductase</keyword>
<proteinExistence type="inferred from homology"/>
<dbReference type="Gene3D" id="3.40.50.360">
    <property type="match status" value="1"/>
</dbReference>
<evidence type="ECO:0000256" key="1">
    <source>
        <dbReference type="ARBA" id="ARBA00001971"/>
    </source>
</evidence>
<keyword evidence="6 17" id="KW-0288">FMN</keyword>
<dbReference type="GO" id="GO:0050660">
    <property type="term" value="F:flavin adenine dinucleotide binding"/>
    <property type="evidence" value="ECO:0007669"/>
    <property type="project" value="TreeGrafter"/>
</dbReference>
<evidence type="ECO:0000256" key="7">
    <source>
        <dbReference type="ARBA" id="ARBA00022723"/>
    </source>
</evidence>
<dbReference type="GO" id="GO:0020037">
    <property type="term" value="F:heme binding"/>
    <property type="evidence" value="ECO:0007669"/>
    <property type="project" value="UniProtKB-UniRule"/>
</dbReference>
<dbReference type="PANTHER" id="PTHR19384:SF127">
    <property type="entry name" value="BIFUNCTIONAL CYTOCHROME P450_NADPH--P450 REDUCTASE"/>
    <property type="match status" value="1"/>
</dbReference>
<dbReference type="GO" id="GO:0003958">
    <property type="term" value="F:NADPH-hemoprotein reductase activity"/>
    <property type="evidence" value="ECO:0007669"/>
    <property type="project" value="UniProtKB-UniRule"/>
</dbReference>
<evidence type="ECO:0000256" key="8">
    <source>
        <dbReference type="ARBA" id="ARBA00022827"/>
    </source>
</evidence>
<protein>
    <recommendedName>
        <fullName evidence="17">Bifunctional cytochrome P450/NADPH--P450 reductase</fullName>
    </recommendedName>
    <domain>
        <recommendedName>
            <fullName evidence="17">Cytochrome P450</fullName>
            <ecNumber evidence="17">1.14.14.1</ecNumber>
        </recommendedName>
    </domain>
    <domain>
        <recommendedName>
            <fullName evidence="17">NADPH--cytochrome P450 reductase</fullName>
            <ecNumber evidence="17">1.6.2.4</ecNumber>
        </recommendedName>
    </domain>
</protein>
<dbReference type="InterPro" id="IPR002401">
    <property type="entry name" value="Cyt_P450_E_grp-I"/>
</dbReference>
<dbReference type="Proteomes" id="UP000654913">
    <property type="component" value="Chromosome 4"/>
</dbReference>
<dbReference type="FunFam" id="2.40.30.10:FF:000198">
    <property type="entry name" value="Bifunctional cytochrome P450/NADPH--P450 reductase"/>
    <property type="match status" value="1"/>
</dbReference>
<evidence type="ECO:0000256" key="10">
    <source>
        <dbReference type="ARBA" id="ARBA00022982"/>
    </source>
</evidence>
<evidence type="ECO:0000256" key="5">
    <source>
        <dbReference type="ARBA" id="ARBA00022630"/>
    </source>
</evidence>
<dbReference type="PANTHER" id="PTHR19384">
    <property type="entry name" value="NITRIC OXIDE SYNTHASE-RELATED"/>
    <property type="match status" value="1"/>
</dbReference>
<dbReference type="SUPFAM" id="SSF52343">
    <property type="entry name" value="Ferredoxin reductase-like, C-terminal NADP-linked domain"/>
    <property type="match status" value="1"/>
</dbReference>
<evidence type="ECO:0000256" key="12">
    <source>
        <dbReference type="ARBA" id="ARBA00023004"/>
    </source>
</evidence>
<dbReference type="EMBL" id="AP024446">
    <property type="protein sequence ID" value="BCS23618.1"/>
    <property type="molecule type" value="Genomic_DNA"/>
</dbReference>
<keyword evidence="4 17" id="KW-0349">Heme</keyword>
<evidence type="ECO:0000256" key="16">
    <source>
        <dbReference type="ARBA" id="ARBA00049342"/>
    </source>
</evidence>
<dbReference type="PROSITE" id="PS50902">
    <property type="entry name" value="FLAVODOXIN_LIKE"/>
    <property type="match status" value="1"/>
</dbReference>
<dbReference type="Pfam" id="PF00258">
    <property type="entry name" value="Flavodoxin_1"/>
    <property type="match status" value="1"/>
</dbReference>
<dbReference type="CDD" id="cd06206">
    <property type="entry name" value="bifunctional_CYPOR"/>
    <property type="match status" value="1"/>
</dbReference>